<keyword evidence="6 7" id="KW-0472">Membrane</keyword>
<dbReference type="Proteomes" id="UP000254889">
    <property type="component" value="Chromosome"/>
</dbReference>
<dbReference type="RefSeq" id="WP_115691429.1">
    <property type="nucleotide sequence ID" value="NZ_CP031417.1"/>
</dbReference>
<evidence type="ECO:0000313" key="10">
    <source>
        <dbReference type="Proteomes" id="UP000254889"/>
    </source>
</evidence>
<dbReference type="CDD" id="cd06261">
    <property type="entry name" value="TM_PBP2"/>
    <property type="match status" value="1"/>
</dbReference>
<proteinExistence type="inferred from homology"/>
<name>A0A345ZW23_9HYPH</name>
<feature type="transmembrane region" description="Helical" evidence="7">
    <location>
        <begin position="220"/>
        <end position="238"/>
    </location>
</feature>
<keyword evidence="5 7" id="KW-1133">Transmembrane helix</keyword>
<feature type="domain" description="ABC transmembrane type-1" evidence="8">
    <location>
        <begin position="58"/>
        <end position="238"/>
    </location>
</feature>
<organism evidence="9 10">
    <name type="scientific">Pseudolabrys taiwanensis</name>
    <dbReference type="NCBI Taxonomy" id="331696"/>
    <lineage>
        <taxon>Bacteria</taxon>
        <taxon>Pseudomonadati</taxon>
        <taxon>Pseudomonadota</taxon>
        <taxon>Alphaproteobacteria</taxon>
        <taxon>Hyphomicrobiales</taxon>
        <taxon>Xanthobacteraceae</taxon>
        <taxon>Pseudolabrys</taxon>
    </lineage>
</organism>
<dbReference type="GO" id="GO:0055085">
    <property type="term" value="P:transmembrane transport"/>
    <property type="evidence" value="ECO:0007669"/>
    <property type="project" value="InterPro"/>
</dbReference>
<keyword evidence="2 7" id="KW-0813">Transport</keyword>
<dbReference type="KEGG" id="ptaw:DW352_11700"/>
<feature type="transmembrane region" description="Helical" evidence="7">
    <location>
        <begin position="93"/>
        <end position="118"/>
    </location>
</feature>
<gene>
    <name evidence="9" type="ORF">DW352_11700</name>
</gene>
<dbReference type="InterPro" id="IPR000515">
    <property type="entry name" value="MetI-like"/>
</dbReference>
<feature type="transmembrane region" description="Helical" evidence="7">
    <location>
        <begin position="124"/>
        <end position="143"/>
    </location>
</feature>
<dbReference type="EMBL" id="CP031417">
    <property type="protein sequence ID" value="AXK81120.1"/>
    <property type="molecule type" value="Genomic_DNA"/>
</dbReference>
<keyword evidence="10" id="KW-1185">Reference proteome</keyword>
<dbReference type="InterPro" id="IPR035906">
    <property type="entry name" value="MetI-like_sf"/>
</dbReference>
<dbReference type="OrthoDB" id="9786495at2"/>
<comment type="similarity">
    <text evidence="7">Belongs to the binding-protein-dependent transport system permease family.</text>
</comment>
<dbReference type="GO" id="GO:0005886">
    <property type="term" value="C:plasma membrane"/>
    <property type="evidence" value="ECO:0007669"/>
    <property type="project" value="UniProtKB-SubCell"/>
</dbReference>
<keyword evidence="4 7" id="KW-0812">Transmembrane</keyword>
<evidence type="ECO:0000256" key="4">
    <source>
        <dbReference type="ARBA" id="ARBA00022692"/>
    </source>
</evidence>
<protein>
    <submittedName>
        <fullName evidence="9">ABC transporter permease</fullName>
    </submittedName>
</protein>
<keyword evidence="3" id="KW-1003">Cell membrane</keyword>
<feature type="transmembrane region" description="Helical" evidence="7">
    <location>
        <begin position="187"/>
        <end position="208"/>
    </location>
</feature>
<dbReference type="PROSITE" id="PS50928">
    <property type="entry name" value="ABC_TM1"/>
    <property type="match status" value="1"/>
</dbReference>
<dbReference type="PANTHER" id="PTHR30151">
    <property type="entry name" value="ALKANE SULFONATE ABC TRANSPORTER-RELATED, MEMBRANE SUBUNIT"/>
    <property type="match status" value="1"/>
</dbReference>
<dbReference type="SUPFAM" id="SSF161098">
    <property type="entry name" value="MetI-like"/>
    <property type="match status" value="1"/>
</dbReference>
<dbReference type="PANTHER" id="PTHR30151:SF20">
    <property type="entry name" value="ABC TRANSPORTER PERMEASE PROTEIN HI_0355-RELATED"/>
    <property type="match status" value="1"/>
</dbReference>
<evidence type="ECO:0000313" key="9">
    <source>
        <dbReference type="EMBL" id="AXK81120.1"/>
    </source>
</evidence>
<sequence>MNALRKLPIPTELWTLAALLLVWQAAVSLFNVPEILVPGVNVVFDEIVSHPDFYFVQSMHTLSNTVVAFVLSVVFGVGLAVAIVYSPLLEKTLYTVLVALNNVPKVALAPLFVIWLGTGNASKIAMGIMISIFAIVIDAVLGLRSLTPDMIDLGRSMRGSGFKMLIKLRLPNALPSIIAGMKVAMSLSLVGAIVGEFVAAQSGLGFVILSAQGMFRTDRVFAAILLLALIGTALFYLMEYLESVLIPWHESRRGHAPKPAVAPPTPSKA</sequence>
<feature type="transmembrane region" description="Helical" evidence="7">
    <location>
        <begin position="66"/>
        <end position="86"/>
    </location>
</feature>
<dbReference type="Gene3D" id="1.10.3720.10">
    <property type="entry name" value="MetI-like"/>
    <property type="match status" value="1"/>
</dbReference>
<evidence type="ECO:0000256" key="2">
    <source>
        <dbReference type="ARBA" id="ARBA00022448"/>
    </source>
</evidence>
<evidence type="ECO:0000256" key="5">
    <source>
        <dbReference type="ARBA" id="ARBA00022989"/>
    </source>
</evidence>
<evidence type="ECO:0000256" key="1">
    <source>
        <dbReference type="ARBA" id="ARBA00004651"/>
    </source>
</evidence>
<evidence type="ECO:0000256" key="6">
    <source>
        <dbReference type="ARBA" id="ARBA00023136"/>
    </source>
</evidence>
<accession>A0A345ZW23</accession>
<dbReference type="AlphaFoldDB" id="A0A345ZW23"/>
<dbReference type="Pfam" id="PF00528">
    <property type="entry name" value="BPD_transp_1"/>
    <property type="match status" value="1"/>
</dbReference>
<evidence type="ECO:0000259" key="8">
    <source>
        <dbReference type="PROSITE" id="PS50928"/>
    </source>
</evidence>
<evidence type="ECO:0000256" key="7">
    <source>
        <dbReference type="RuleBase" id="RU363032"/>
    </source>
</evidence>
<comment type="subcellular location">
    <subcellularLocation>
        <location evidence="1 7">Cell membrane</location>
        <topology evidence="1 7">Multi-pass membrane protein</topology>
    </subcellularLocation>
</comment>
<reference evidence="9 10" key="1">
    <citation type="submission" date="2018-07" db="EMBL/GenBank/DDBJ databases">
        <authorList>
            <person name="Quirk P.G."/>
            <person name="Krulwich T.A."/>
        </authorList>
    </citation>
    <scope>NUCLEOTIDE SEQUENCE [LARGE SCALE GENOMIC DNA]</scope>
    <source>
        <strain evidence="9 10">CC-BB4</strain>
    </source>
</reference>
<evidence type="ECO:0000256" key="3">
    <source>
        <dbReference type="ARBA" id="ARBA00022475"/>
    </source>
</evidence>